<evidence type="ECO:0000256" key="2">
    <source>
        <dbReference type="SAM" id="MobiDB-lite"/>
    </source>
</evidence>
<evidence type="ECO:0000313" key="4">
    <source>
        <dbReference type="Proteomes" id="UP000572635"/>
    </source>
</evidence>
<evidence type="ECO:0000256" key="1">
    <source>
        <dbReference type="ARBA" id="ARBA00005721"/>
    </source>
</evidence>
<evidence type="ECO:0000313" key="3">
    <source>
        <dbReference type="EMBL" id="MBB5434898.1"/>
    </source>
</evidence>
<feature type="region of interest" description="Disordered" evidence="2">
    <location>
        <begin position="1"/>
        <end position="45"/>
    </location>
</feature>
<dbReference type="AlphaFoldDB" id="A0A7W8QS70"/>
<reference evidence="3 4" key="1">
    <citation type="submission" date="2020-08" db="EMBL/GenBank/DDBJ databases">
        <title>Sequencing the genomes of 1000 actinobacteria strains.</title>
        <authorList>
            <person name="Klenk H.-P."/>
        </authorList>
    </citation>
    <scope>NUCLEOTIDE SEQUENCE [LARGE SCALE GENOMIC DNA]</scope>
    <source>
        <strain evidence="3 4">DSM 44551</strain>
    </source>
</reference>
<dbReference type="Proteomes" id="UP000572635">
    <property type="component" value="Unassembled WGS sequence"/>
</dbReference>
<feature type="compositionally biased region" description="Low complexity" evidence="2">
    <location>
        <begin position="1"/>
        <end position="16"/>
    </location>
</feature>
<dbReference type="EMBL" id="JACHDB010000001">
    <property type="protein sequence ID" value="MBB5434898.1"/>
    <property type="molecule type" value="Genomic_DNA"/>
</dbReference>
<comment type="similarity">
    <text evidence="1">Belongs to the asp23 family.</text>
</comment>
<accession>A0A7W8QS70</accession>
<name>A0A7W8QS70_9ACTN</name>
<protein>
    <submittedName>
        <fullName evidence="3">Putative alkaline shock family protein YloU</fullName>
    </submittedName>
</protein>
<proteinExistence type="inferred from homology"/>
<dbReference type="InterPro" id="IPR005531">
    <property type="entry name" value="Asp23"/>
</dbReference>
<sequence>MGAVVPAGRGEGAATAPAPPVPGQRAASARPPEDPAEAGARGRTEIPARVVEKIAVRAAAEQPAVRPLGGRGPFGGAEPARAHARLSGDTAVIRLAVALAYPVPLRSTAAELRARVAERVEELTGMSVPRVDIDVSELVRAGRVG</sequence>
<organism evidence="3 4">
    <name type="scientific">Nocardiopsis composta</name>
    <dbReference type="NCBI Taxonomy" id="157465"/>
    <lineage>
        <taxon>Bacteria</taxon>
        <taxon>Bacillati</taxon>
        <taxon>Actinomycetota</taxon>
        <taxon>Actinomycetes</taxon>
        <taxon>Streptosporangiales</taxon>
        <taxon>Nocardiopsidaceae</taxon>
        <taxon>Nocardiopsis</taxon>
    </lineage>
</organism>
<dbReference type="Pfam" id="PF03780">
    <property type="entry name" value="Asp23"/>
    <property type="match status" value="1"/>
</dbReference>
<dbReference type="RefSeq" id="WP_184396007.1">
    <property type="nucleotide sequence ID" value="NZ_JACHDB010000001.1"/>
</dbReference>
<comment type="caution">
    <text evidence="3">The sequence shown here is derived from an EMBL/GenBank/DDBJ whole genome shotgun (WGS) entry which is preliminary data.</text>
</comment>
<keyword evidence="4" id="KW-1185">Reference proteome</keyword>
<gene>
    <name evidence="3" type="ORF">HDA36_004982</name>
</gene>